<dbReference type="KEGG" id="tse:THMIRHAS_16250"/>
<comment type="catalytic activity">
    <reaction evidence="3">
        <text>2 GTP = 3',3'-c-di-GMP + 2 diphosphate</text>
        <dbReference type="Rhea" id="RHEA:24898"/>
        <dbReference type="ChEBI" id="CHEBI:33019"/>
        <dbReference type="ChEBI" id="CHEBI:37565"/>
        <dbReference type="ChEBI" id="CHEBI:58805"/>
        <dbReference type="EC" id="2.7.7.65"/>
    </reaction>
</comment>
<sequence length="455" mass="52032">MSAIDKDYLSYQQQLAARIRWFALLLFIPITLLTIFHGLIVEKYLMTGVFALSLVGFLLSFQAHQAHRGVLATQLFMASLYLIFLANVFINLGATSEVYYWILVLPIVNVFLNRFWLQIGWLALFLIPLLLPFPDKYLPLDSASYSGAAFALLAMTVLLLVVKEFFIKSELNLSEVNRELEYQQKIVDSSIPMLKITPDGKIIYASLAIAHLLGKGVNAIIGKNFAELGLISLSTDPKIWQQDRSNWEGILYIEMGAKSYWLDAVIKPEYNLFGEKSGFLLIAENITREQSLQNQANHDQLTGALNRRVFDEFIYQAVHEFQRHRDPICLVICDLDHFKSVNDTHGHLVGDDVLKAFYQVAKDGLRQTDLLARWGGEEFAILMPMTTQNEALAVVEKLRIKVESTHWPKQIQLTCSFGLCQLHERWEPKTWFEKTDICLYQAKENGRNQVVCFSQ</sequence>
<dbReference type="SUPFAM" id="SSF55785">
    <property type="entry name" value="PYP-like sensor domain (PAS domain)"/>
    <property type="match status" value="1"/>
</dbReference>
<dbReference type="EMBL" id="AP021889">
    <property type="protein sequence ID" value="BBP46252.1"/>
    <property type="molecule type" value="Genomic_DNA"/>
</dbReference>
<dbReference type="PROSITE" id="PS50887">
    <property type="entry name" value="GGDEF"/>
    <property type="match status" value="1"/>
</dbReference>
<dbReference type="RefSeq" id="WP_173272687.1">
    <property type="nucleotide sequence ID" value="NZ_AP021889.1"/>
</dbReference>
<dbReference type="NCBIfam" id="TIGR00254">
    <property type="entry name" value="GGDEF"/>
    <property type="match status" value="1"/>
</dbReference>
<keyword evidence="4" id="KW-0472">Membrane</keyword>
<dbReference type="InterPro" id="IPR050469">
    <property type="entry name" value="Diguanylate_Cyclase"/>
</dbReference>
<evidence type="ECO:0000256" key="1">
    <source>
        <dbReference type="ARBA" id="ARBA00001946"/>
    </source>
</evidence>
<feature type="domain" description="GGDEF" evidence="5">
    <location>
        <begin position="326"/>
        <end position="455"/>
    </location>
</feature>
<feature type="transmembrane region" description="Helical" evidence="4">
    <location>
        <begin position="45"/>
        <end position="63"/>
    </location>
</feature>
<reference evidence="7" key="1">
    <citation type="submission" date="2019-11" db="EMBL/GenBank/DDBJ databases">
        <title>Isolation and characterization of two novel species in the genus Thiomicrorhabdus.</title>
        <authorList>
            <person name="Mochizuki J."/>
            <person name="Kojima H."/>
            <person name="Fukui M."/>
        </authorList>
    </citation>
    <scope>NUCLEOTIDE SEQUENCE [LARGE SCALE GENOMIC DNA]</scope>
    <source>
        <strain evidence="7">aks77</strain>
    </source>
</reference>
<dbReference type="GO" id="GO:1902201">
    <property type="term" value="P:negative regulation of bacterial-type flagellum-dependent cell motility"/>
    <property type="evidence" value="ECO:0007669"/>
    <property type="project" value="TreeGrafter"/>
</dbReference>
<dbReference type="Pfam" id="PF00990">
    <property type="entry name" value="GGDEF"/>
    <property type="match status" value="1"/>
</dbReference>
<dbReference type="Gene3D" id="3.30.70.270">
    <property type="match status" value="1"/>
</dbReference>
<evidence type="ECO:0000256" key="4">
    <source>
        <dbReference type="SAM" id="Phobius"/>
    </source>
</evidence>
<dbReference type="InterPro" id="IPR035965">
    <property type="entry name" value="PAS-like_dom_sf"/>
</dbReference>
<dbReference type="EC" id="2.7.7.65" evidence="2"/>
<dbReference type="InterPro" id="IPR029787">
    <property type="entry name" value="Nucleotide_cyclase"/>
</dbReference>
<protein>
    <recommendedName>
        <fullName evidence="2">diguanylate cyclase</fullName>
        <ecNumber evidence="2">2.7.7.65</ecNumber>
    </recommendedName>
</protein>
<dbReference type="GO" id="GO:0005886">
    <property type="term" value="C:plasma membrane"/>
    <property type="evidence" value="ECO:0007669"/>
    <property type="project" value="TreeGrafter"/>
</dbReference>
<dbReference type="InterPro" id="IPR000160">
    <property type="entry name" value="GGDEF_dom"/>
</dbReference>
<proteinExistence type="predicted"/>
<dbReference type="SMART" id="SM00267">
    <property type="entry name" value="GGDEF"/>
    <property type="match status" value="1"/>
</dbReference>
<feature type="transmembrane region" description="Helical" evidence="4">
    <location>
        <begin position="21"/>
        <end position="39"/>
    </location>
</feature>
<evidence type="ECO:0000256" key="3">
    <source>
        <dbReference type="ARBA" id="ARBA00034247"/>
    </source>
</evidence>
<keyword evidence="7" id="KW-1185">Reference proteome</keyword>
<feature type="transmembrane region" description="Helical" evidence="4">
    <location>
        <begin position="143"/>
        <end position="162"/>
    </location>
</feature>
<comment type="cofactor">
    <cofactor evidence="1">
        <name>Mg(2+)</name>
        <dbReference type="ChEBI" id="CHEBI:18420"/>
    </cofactor>
</comment>
<dbReference type="GO" id="GO:0043709">
    <property type="term" value="P:cell adhesion involved in single-species biofilm formation"/>
    <property type="evidence" value="ECO:0007669"/>
    <property type="project" value="TreeGrafter"/>
</dbReference>
<evidence type="ECO:0000313" key="7">
    <source>
        <dbReference type="Proteomes" id="UP000501726"/>
    </source>
</evidence>
<name>A0A6F8PVS7_9GAMM</name>
<dbReference type="SUPFAM" id="SSF55073">
    <property type="entry name" value="Nucleotide cyclase"/>
    <property type="match status" value="1"/>
</dbReference>
<evidence type="ECO:0000259" key="5">
    <source>
        <dbReference type="PROSITE" id="PS50887"/>
    </source>
</evidence>
<organism evidence="6 7">
    <name type="scientific">Thiosulfatimonas sediminis</name>
    <dbReference type="NCBI Taxonomy" id="2675054"/>
    <lineage>
        <taxon>Bacteria</taxon>
        <taxon>Pseudomonadati</taxon>
        <taxon>Pseudomonadota</taxon>
        <taxon>Gammaproteobacteria</taxon>
        <taxon>Thiotrichales</taxon>
        <taxon>Piscirickettsiaceae</taxon>
        <taxon>Thiosulfatimonas</taxon>
    </lineage>
</organism>
<dbReference type="GO" id="GO:0052621">
    <property type="term" value="F:diguanylate cyclase activity"/>
    <property type="evidence" value="ECO:0007669"/>
    <property type="project" value="UniProtKB-EC"/>
</dbReference>
<gene>
    <name evidence="6" type="ORF">THMIRHAS_16250</name>
</gene>
<dbReference type="AlphaFoldDB" id="A0A6F8PVS7"/>
<evidence type="ECO:0000256" key="2">
    <source>
        <dbReference type="ARBA" id="ARBA00012528"/>
    </source>
</evidence>
<keyword evidence="4" id="KW-0812">Transmembrane</keyword>
<keyword evidence="4" id="KW-1133">Transmembrane helix</keyword>
<dbReference type="CDD" id="cd01949">
    <property type="entry name" value="GGDEF"/>
    <property type="match status" value="1"/>
</dbReference>
<dbReference type="Proteomes" id="UP000501726">
    <property type="component" value="Chromosome"/>
</dbReference>
<accession>A0A6F8PVS7</accession>
<dbReference type="InterPro" id="IPR043128">
    <property type="entry name" value="Rev_trsase/Diguanyl_cyclase"/>
</dbReference>
<dbReference type="Gene3D" id="3.30.450.20">
    <property type="entry name" value="PAS domain"/>
    <property type="match status" value="1"/>
</dbReference>
<dbReference type="PANTHER" id="PTHR45138">
    <property type="entry name" value="REGULATORY COMPONENTS OF SENSORY TRANSDUCTION SYSTEM"/>
    <property type="match status" value="1"/>
</dbReference>
<dbReference type="PANTHER" id="PTHR45138:SF9">
    <property type="entry name" value="DIGUANYLATE CYCLASE DGCM-RELATED"/>
    <property type="match status" value="1"/>
</dbReference>
<dbReference type="FunFam" id="3.30.70.270:FF:000001">
    <property type="entry name" value="Diguanylate cyclase domain protein"/>
    <property type="match status" value="1"/>
</dbReference>
<evidence type="ECO:0000313" key="6">
    <source>
        <dbReference type="EMBL" id="BBP46252.1"/>
    </source>
</evidence>
<feature type="transmembrane region" description="Helical" evidence="4">
    <location>
        <begin position="98"/>
        <end position="131"/>
    </location>
</feature>